<dbReference type="CDD" id="cd06127">
    <property type="entry name" value="DEDDh"/>
    <property type="match status" value="1"/>
</dbReference>
<keyword evidence="4" id="KW-0175">Coiled coil</keyword>
<proteinExistence type="predicted"/>
<dbReference type="PROSITE" id="PS51371">
    <property type="entry name" value="CBS"/>
    <property type="match status" value="2"/>
</dbReference>
<organism evidence="6 7">
    <name type="scientific">Limibacillus halophilus</name>
    <dbReference type="NCBI Taxonomy" id="1579333"/>
    <lineage>
        <taxon>Bacteria</taxon>
        <taxon>Pseudomonadati</taxon>
        <taxon>Pseudomonadota</taxon>
        <taxon>Alphaproteobacteria</taxon>
        <taxon>Rhodospirillales</taxon>
        <taxon>Rhodovibrionaceae</taxon>
        <taxon>Limibacillus</taxon>
    </lineage>
</organism>
<evidence type="ECO:0000256" key="4">
    <source>
        <dbReference type="SAM" id="Coils"/>
    </source>
</evidence>
<keyword evidence="6" id="KW-0548">Nucleotidyltransferase</keyword>
<dbReference type="InterPro" id="IPR012337">
    <property type="entry name" value="RNaseH-like_sf"/>
</dbReference>
<dbReference type="Pfam" id="PF00929">
    <property type="entry name" value="RNase_T"/>
    <property type="match status" value="1"/>
</dbReference>
<dbReference type="GO" id="GO:0005829">
    <property type="term" value="C:cytosol"/>
    <property type="evidence" value="ECO:0007669"/>
    <property type="project" value="TreeGrafter"/>
</dbReference>
<dbReference type="RefSeq" id="WP_183415667.1">
    <property type="nucleotide sequence ID" value="NZ_JACHXA010000002.1"/>
</dbReference>
<dbReference type="SUPFAM" id="SSF53098">
    <property type="entry name" value="Ribonuclease H-like"/>
    <property type="match status" value="1"/>
</dbReference>
<feature type="domain" description="CBS" evidence="5">
    <location>
        <begin position="311"/>
        <end position="367"/>
    </location>
</feature>
<feature type="domain" description="CBS" evidence="5">
    <location>
        <begin position="245"/>
        <end position="302"/>
    </location>
</feature>
<dbReference type="InterPro" id="IPR005105">
    <property type="entry name" value="GlnD_Uridyltrans_N"/>
</dbReference>
<reference evidence="6 7" key="1">
    <citation type="submission" date="2020-08" db="EMBL/GenBank/DDBJ databases">
        <title>Genomic Encyclopedia of Type Strains, Phase III (KMG-III): the genomes of soil and plant-associated and newly described type strains.</title>
        <authorList>
            <person name="Whitman W."/>
        </authorList>
    </citation>
    <scope>NUCLEOTIDE SEQUENCE [LARGE SCALE GENOMIC DNA]</scope>
    <source>
        <strain evidence="6 7">CECT 8803</strain>
    </source>
</reference>
<dbReference type="GO" id="GO:0045004">
    <property type="term" value="P:DNA replication proofreading"/>
    <property type="evidence" value="ECO:0007669"/>
    <property type="project" value="TreeGrafter"/>
</dbReference>
<dbReference type="SUPFAM" id="SSF54631">
    <property type="entry name" value="CBS-domain pair"/>
    <property type="match status" value="1"/>
</dbReference>
<dbReference type="EC" id="2.7.7.7" evidence="6"/>
<dbReference type="CDD" id="cd09836">
    <property type="entry name" value="CBS_pair_arch"/>
    <property type="match status" value="1"/>
</dbReference>
<dbReference type="GO" id="GO:0003676">
    <property type="term" value="F:nucleic acid binding"/>
    <property type="evidence" value="ECO:0007669"/>
    <property type="project" value="InterPro"/>
</dbReference>
<evidence type="ECO:0000259" key="5">
    <source>
        <dbReference type="PROSITE" id="PS51371"/>
    </source>
</evidence>
<name>A0A839STZ1_9PROT</name>
<dbReference type="InterPro" id="IPR046342">
    <property type="entry name" value="CBS_dom_sf"/>
</dbReference>
<dbReference type="InterPro" id="IPR018821">
    <property type="entry name" value="DUF294_put_nucleoTrafse_sb-bd"/>
</dbReference>
<evidence type="ECO:0000256" key="3">
    <source>
        <dbReference type="PROSITE-ProRule" id="PRU00703"/>
    </source>
</evidence>
<dbReference type="Pfam" id="PF00571">
    <property type="entry name" value="CBS"/>
    <property type="match status" value="2"/>
</dbReference>
<dbReference type="GO" id="GO:0003887">
    <property type="term" value="F:DNA-directed DNA polymerase activity"/>
    <property type="evidence" value="ECO:0007669"/>
    <property type="project" value="UniProtKB-EC"/>
</dbReference>
<evidence type="ECO:0000256" key="2">
    <source>
        <dbReference type="ARBA" id="ARBA00026073"/>
    </source>
</evidence>
<dbReference type="InterPro" id="IPR013520">
    <property type="entry name" value="Ribonucl_H"/>
</dbReference>
<dbReference type="SMART" id="SM00479">
    <property type="entry name" value="EXOIII"/>
    <property type="match status" value="1"/>
</dbReference>
<keyword evidence="3" id="KW-0129">CBS domain</keyword>
<dbReference type="Pfam" id="PF10335">
    <property type="entry name" value="DUF294_C"/>
    <property type="match status" value="1"/>
</dbReference>
<evidence type="ECO:0000313" key="6">
    <source>
        <dbReference type="EMBL" id="MBB3064876.1"/>
    </source>
</evidence>
<dbReference type="Pfam" id="PF03445">
    <property type="entry name" value="DUF294"/>
    <property type="match status" value="1"/>
</dbReference>
<dbReference type="Gene3D" id="3.30.420.10">
    <property type="entry name" value="Ribonuclease H-like superfamily/Ribonuclease H"/>
    <property type="match status" value="1"/>
</dbReference>
<dbReference type="Proteomes" id="UP000581135">
    <property type="component" value="Unassembled WGS sequence"/>
</dbReference>
<protein>
    <submittedName>
        <fullName evidence="6">DNA polymerase-3 subunit epsilon/CBS domain-containing protein</fullName>
        <ecNumber evidence="6">2.7.7.7</ecNumber>
    </submittedName>
</protein>
<keyword evidence="6" id="KW-0808">Transferase</keyword>
<dbReference type="InterPro" id="IPR036397">
    <property type="entry name" value="RNaseH_sf"/>
</dbReference>
<dbReference type="GO" id="GO:0008408">
    <property type="term" value="F:3'-5' exonuclease activity"/>
    <property type="evidence" value="ECO:0007669"/>
    <property type="project" value="TreeGrafter"/>
</dbReference>
<comment type="caution">
    <text evidence="6">The sequence shown here is derived from an EMBL/GenBank/DDBJ whole genome shotgun (WGS) entry which is preliminary data.</text>
</comment>
<dbReference type="GO" id="GO:0008773">
    <property type="term" value="F:[protein-PII] uridylyltransferase activity"/>
    <property type="evidence" value="ECO:0007669"/>
    <property type="project" value="InterPro"/>
</dbReference>
<dbReference type="PANTHER" id="PTHR30231:SF41">
    <property type="entry name" value="DNA POLYMERASE III SUBUNIT EPSILON"/>
    <property type="match status" value="1"/>
</dbReference>
<feature type="coiled-coil region" evidence="4">
    <location>
        <begin position="406"/>
        <end position="433"/>
    </location>
</feature>
<keyword evidence="7" id="KW-1185">Reference proteome</keyword>
<dbReference type="EMBL" id="JACHXA010000002">
    <property type="protein sequence ID" value="MBB3064876.1"/>
    <property type="molecule type" value="Genomic_DNA"/>
</dbReference>
<gene>
    <name evidence="6" type="ORF">FHR98_001148</name>
</gene>
<evidence type="ECO:0000313" key="7">
    <source>
        <dbReference type="Proteomes" id="UP000581135"/>
    </source>
</evidence>
<comment type="subunit">
    <text evidence="2">DNA polymerase III contains a core (composed of alpha, epsilon and theta chains) that associates with a tau subunit. This core dimerizes to form the POLIII' complex. PolIII' associates with the gamma complex (composed of gamma, delta, delta', psi and chi chains) and with the beta chain to form the complete DNA polymerase III complex.</text>
</comment>
<dbReference type="AlphaFoldDB" id="A0A839STZ1"/>
<dbReference type="SMART" id="SM00116">
    <property type="entry name" value="CBS"/>
    <property type="match status" value="2"/>
</dbReference>
<sequence length="703" mass="75444">MPGKLPPAGHTPLVALPVLVLDLETTGLNVKEDRLVQIAGIAMAGARVLPEPQLNQLVNPGVSIPPAATRVHGIDDQQVADASRFSDLYGSIADLISDRVVVGHHIAFDLAILKHEAARIGVAWRDPQQLDVGQLLGALQPALPDLALETVAAFLDVTITRRHDAMGDCEATAQAWSRLLDLLRERDIRTLAEAQAFAAGRDDIQRREVQAGWHTAPGNHMDPGETSGEFRIDSHAFQARLADHMRRPPIMVPGATTLRKAVQRMVECKVGALLIGEPASPPIGIFTERDLLRLLAEGTVDIDDAPVSSVMSAPVETLGAEDMLYRALGRMDRLGIRHICVAGNDGSALGMISQRDLLDHRARGAVMLDDALVTAKDLQGLAAAFARVPEVAGGLLTEDLDGLEIARFVSQELQSLTARAAELAAQAVEAQGLGPAPAPWCVIVLGSGGRGESLLGADQDNALIHEGGEADDPWFAALGERMADLLDAAGVPRCKGGIMVKNALWRGNVADWRGRVDGWLRKASPEDLLNVDIFFDLAPVVGPAEIARAIKNDAIQQASESIGFLTYLADSVSAVAPRFSLFNRLPLEEGRVDLKRDGLLPLVSLARTLGLRAASKSRATPERLRDAVVFGNLAEADAEILLTLQSQLMTAILRQQLSDLAEGIRPSSRVALKDMRRSDKKDLLSGLGHLREIVDDLRNAVSR</sequence>
<dbReference type="PANTHER" id="PTHR30231">
    <property type="entry name" value="DNA POLYMERASE III SUBUNIT EPSILON"/>
    <property type="match status" value="1"/>
</dbReference>
<accession>A0A839STZ1</accession>
<evidence type="ECO:0000256" key="1">
    <source>
        <dbReference type="ARBA" id="ARBA00025483"/>
    </source>
</evidence>
<dbReference type="CDD" id="cd05401">
    <property type="entry name" value="NT_GlnE_GlnD_like"/>
    <property type="match status" value="1"/>
</dbReference>
<dbReference type="InterPro" id="IPR000644">
    <property type="entry name" value="CBS_dom"/>
</dbReference>
<dbReference type="FunFam" id="3.30.420.10:FF:000045">
    <property type="entry name" value="3'-5' exonuclease DinG"/>
    <property type="match status" value="1"/>
</dbReference>
<dbReference type="Gene3D" id="3.10.580.10">
    <property type="entry name" value="CBS-domain"/>
    <property type="match status" value="1"/>
</dbReference>
<comment type="function">
    <text evidence="1">DNA polymerase III is a complex, multichain enzyme responsible for most of the replicative synthesis in bacteria. The epsilon subunit contain the editing function and is a proofreading 3'-5' exonuclease.</text>
</comment>